<evidence type="ECO:0000256" key="4">
    <source>
        <dbReference type="ARBA" id="ARBA00022837"/>
    </source>
</evidence>
<name>A0A1N6G5Z9_9BACT</name>
<proteinExistence type="inferred from homology"/>
<keyword evidence="4" id="KW-0106">Calcium</keyword>
<evidence type="ECO:0000256" key="2">
    <source>
        <dbReference type="ARBA" id="ARBA00022723"/>
    </source>
</evidence>
<dbReference type="InterPro" id="IPR000917">
    <property type="entry name" value="Sulfatase_N"/>
</dbReference>
<gene>
    <name evidence="6" type="ORF">SAMN05444394_2997</name>
</gene>
<dbReference type="STRING" id="226505.SAMN05444394_2997"/>
<dbReference type="PROSITE" id="PS00523">
    <property type="entry name" value="SULFATASE_1"/>
    <property type="match status" value="1"/>
</dbReference>
<dbReference type="AlphaFoldDB" id="A0A1N6G5Z9"/>
<dbReference type="PANTHER" id="PTHR42693">
    <property type="entry name" value="ARYLSULFATASE FAMILY MEMBER"/>
    <property type="match status" value="1"/>
</dbReference>
<protein>
    <submittedName>
        <fullName evidence="6">Arylsulfatase</fullName>
    </submittedName>
</protein>
<accession>A0A1N6G5Z9</accession>
<dbReference type="SUPFAM" id="SSF53649">
    <property type="entry name" value="Alkaline phosphatase-like"/>
    <property type="match status" value="1"/>
</dbReference>
<comment type="similarity">
    <text evidence="1">Belongs to the sulfatase family.</text>
</comment>
<dbReference type="InterPro" id="IPR017850">
    <property type="entry name" value="Alkaline_phosphatase_core_sf"/>
</dbReference>
<keyword evidence="7" id="KW-1185">Reference proteome</keyword>
<evidence type="ECO:0000313" key="6">
    <source>
        <dbReference type="EMBL" id="SIO02948.1"/>
    </source>
</evidence>
<evidence type="ECO:0000313" key="7">
    <source>
        <dbReference type="Proteomes" id="UP000185221"/>
    </source>
</evidence>
<dbReference type="PROSITE" id="PS51257">
    <property type="entry name" value="PROKAR_LIPOPROTEIN"/>
    <property type="match status" value="1"/>
</dbReference>
<dbReference type="InterPro" id="IPR050738">
    <property type="entry name" value="Sulfatase"/>
</dbReference>
<sequence>MNRIFLSLLAAILFIGCSSPEENPTKPNIVYILADDLGFGEVGYQGQEKIHTPNIDALAASGMVFTNHYSGAPVCAPARCILLTGKHGGHAYIRGNDEWRERGEVWDYAKAAADPNLEGQRPLPTGTVTLASLLQGQGYKTGIVGKWGLGAPTTESIPTKMGFDYFYGYNCQRQAHNLYPPHMWENERKVPLNNPIVVPNTKLDPEADPNDPASYAKYQQKDYAPTLMHEKVLSFLEESKDEPFFLYYASPLPHVPLQAPEEDVDKYESEFGDEAPYDGSRGYFPNRYPHATYAAMITLLDQQIGEVRDKLKELGLEENTIIVVTSDNGPTYTGGVDFDYFESSKPFTNGYGRTKGFVYEGGIRIPMLVSWPGKVQAGSTTDHISAFYDVMPTICDLLGIPVPADADGKSFLPALLGQEQEEHEYLFWEFPEYGGQQAVRMGKWKAVRQNIVKEENLEIELYDLSVDPKEQNNVAETHPEIVKKMEEIMKKEHTTPEIDRFKMAALGDK</sequence>
<dbReference type="Gene3D" id="3.30.1120.10">
    <property type="match status" value="1"/>
</dbReference>
<feature type="domain" description="Sulfatase N-terminal" evidence="5">
    <location>
        <begin position="27"/>
        <end position="400"/>
    </location>
</feature>
<dbReference type="Proteomes" id="UP000185221">
    <property type="component" value="Unassembled WGS sequence"/>
</dbReference>
<evidence type="ECO:0000256" key="1">
    <source>
        <dbReference type="ARBA" id="ARBA00008779"/>
    </source>
</evidence>
<dbReference type="Gene3D" id="3.40.720.10">
    <property type="entry name" value="Alkaline Phosphatase, subunit A"/>
    <property type="match status" value="1"/>
</dbReference>
<dbReference type="RefSeq" id="WP_074225774.1">
    <property type="nucleotide sequence ID" value="NZ_FSRC01000002.1"/>
</dbReference>
<reference evidence="7" key="1">
    <citation type="submission" date="2016-11" db="EMBL/GenBank/DDBJ databases">
        <authorList>
            <person name="Varghese N."/>
            <person name="Submissions S."/>
        </authorList>
    </citation>
    <scope>NUCLEOTIDE SEQUENCE [LARGE SCALE GENOMIC DNA]</scope>
    <source>
        <strain evidence="7">DSM 15292</strain>
    </source>
</reference>
<dbReference type="EMBL" id="FSRC01000002">
    <property type="protein sequence ID" value="SIO02948.1"/>
    <property type="molecule type" value="Genomic_DNA"/>
</dbReference>
<dbReference type="PANTHER" id="PTHR42693:SF53">
    <property type="entry name" value="ENDO-4-O-SULFATASE"/>
    <property type="match status" value="1"/>
</dbReference>
<keyword evidence="2" id="KW-0479">Metal-binding</keyword>
<organism evidence="6 7">
    <name type="scientific">Algoriphagus halophilus</name>
    <dbReference type="NCBI Taxonomy" id="226505"/>
    <lineage>
        <taxon>Bacteria</taxon>
        <taxon>Pseudomonadati</taxon>
        <taxon>Bacteroidota</taxon>
        <taxon>Cytophagia</taxon>
        <taxon>Cytophagales</taxon>
        <taxon>Cyclobacteriaceae</taxon>
        <taxon>Algoriphagus</taxon>
    </lineage>
</organism>
<dbReference type="CDD" id="cd16145">
    <property type="entry name" value="ARS_like"/>
    <property type="match status" value="1"/>
</dbReference>
<keyword evidence="3" id="KW-0378">Hydrolase</keyword>
<dbReference type="OrthoDB" id="9764377at2"/>
<evidence type="ECO:0000259" key="5">
    <source>
        <dbReference type="Pfam" id="PF00884"/>
    </source>
</evidence>
<dbReference type="GO" id="GO:0004065">
    <property type="term" value="F:arylsulfatase activity"/>
    <property type="evidence" value="ECO:0007669"/>
    <property type="project" value="TreeGrafter"/>
</dbReference>
<dbReference type="Pfam" id="PF00884">
    <property type="entry name" value="Sulfatase"/>
    <property type="match status" value="1"/>
</dbReference>
<evidence type="ECO:0000256" key="3">
    <source>
        <dbReference type="ARBA" id="ARBA00022801"/>
    </source>
</evidence>
<dbReference type="InterPro" id="IPR024607">
    <property type="entry name" value="Sulfatase_CS"/>
</dbReference>
<dbReference type="GO" id="GO:0046872">
    <property type="term" value="F:metal ion binding"/>
    <property type="evidence" value="ECO:0007669"/>
    <property type="project" value="UniProtKB-KW"/>
</dbReference>